<comment type="caution">
    <text evidence="2">The sequence shown here is derived from an EMBL/GenBank/DDBJ whole genome shotgun (WGS) entry which is preliminary data.</text>
</comment>
<proteinExistence type="predicted"/>
<dbReference type="Proteomes" id="UP000281406">
    <property type="component" value="Unassembled WGS sequence"/>
</dbReference>
<name>A0A3N0XZK2_ANAGA</name>
<reference evidence="2 3" key="1">
    <citation type="submission" date="2018-10" db="EMBL/GenBank/DDBJ databases">
        <title>Genome assembly for a Yunnan-Guizhou Plateau 3E fish, Anabarilius grahami (Regan), and its evolutionary and genetic applications.</title>
        <authorList>
            <person name="Jiang W."/>
        </authorList>
    </citation>
    <scope>NUCLEOTIDE SEQUENCE [LARGE SCALE GENOMIC DNA]</scope>
    <source>
        <strain evidence="2">AG-KIZ</strain>
        <tissue evidence="2">Muscle</tissue>
    </source>
</reference>
<evidence type="ECO:0000256" key="1">
    <source>
        <dbReference type="SAM" id="MobiDB-lite"/>
    </source>
</evidence>
<dbReference type="EMBL" id="RJVU01057109">
    <property type="protein sequence ID" value="ROK35877.1"/>
    <property type="molecule type" value="Genomic_DNA"/>
</dbReference>
<organism evidence="2 3">
    <name type="scientific">Anabarilius grahami</name>
    <name type="common">Kanglang fish</name>
    <name type="synonym">Barilius grahami</name>
    <dbReference type="NCBI Taxonomy" id="495550"/>
    <lineage>
        <taxon>Eukaryota</taxon>
        <taxon>Metazoa</taxon>
        <taxon>Chordata</taxon>
        <taxon>Craniata</taxon>
        <taxon>Vertebrata</taxon>
        <taxon>Euteleostomi</taxon>
        <taxon>Actinopterygii</taxon>
        <taxon>Neopterygii</taxon>
        <taxon>Teleostei</taxon>
        <taxon>Ostariophysi</taxon>
        <taxon>Cypriniformes</taxon>
        <taxon>Xenocyprididae</taxon>
        <taxon>Xenocypridinae</taxon>
        <taxon>Xenocypridinae incertae sedis</taxon>
        <taxon>Anabarilius</taxon>
    </lineage>
</organism>
<gene>
    <name evidence="2" type="ORF">DPX16_17620</name>
</gene>
<evidence type="ECO:0000313" key="3">
    <source>
        <dbReference type="Proteomes" id="UP000281406"/>
    </source>
</evidence>
<accession>A0A3N0XZK2</accession>
<dbReference type="AlphaFoldDB" id="A0A3N0XZK2"/>
<sequence length="78" mass="9613">MNNINQDDDISDDDRFDGPFIMKRREEKRREEKRREEKRREEKRREEKRQKESKRNNSLCGAPVGKEAFELIVWLMTD</sequence>
<feature type="compositionally biased region" description="Acidic residues" evidence="1">
    <location>
        <begin position="1"/>
        <end position="15"/>
    </location>
</feature>
<protein>
    <submittedName>
        <fullName evidence="2">Uncharacterized protein</fullName>
    </submittedName>
</protein>
<evidence type="ECO:0000313" key="2">
    <source>
        <dbReference type="EMBL" id="ROK35877.1"/>
    </source>
</evidence>
<feature type="compositionally biased region" description="Basic and acidic residues" evidence="1">
    <location>
        <begin position="23"/>
        <end position="55"/>
    </location>
</feature>
<keyword evidence="3" id="KW-1185">Reference proteome</keyword>
<feature type="region of interest" description="Disordered" evidence="1">
    <location>
        <begin position="1"/>
        <end position="62"/>
    </location>
</feature>